<evidence type="ECO:0000313" key="3">
    <source>
        <dbReference type="Proteomes" id="UP000886520"/>
    </source>
</evidence>
<feature type="transmembrane region" description="Helical" evidence="1">
    <location>
        <begin position="34"/>
        <end position="53"/>
    </location>
</feature>
<dbReference type="Proteomes" id="UP000886520">
    <property type="component" value="Chromosome 13"/>
</dbReference>
<evidence type="ECO:0000256" key="1">
    <source>
        <dbReference type="SAM" id="Phobius"/>
    </source>
</evidence>
<keyword evidence="1" id="KW-1133">Transmembrane helix</keyword>
<gene>
    <name evidence="2" type="ORF">GOP47_0014088</name>
</gene>
<comment type="caution">
    <text evidence="2">The sequence shown here is derived from an EMBL/GenBank/DDBJ whole genome shotgun (WGS) entry which is preliminary data.</text>
</comment>
<accession>A0A9D4UQ79</accession>
<feature type="transmembrane region" description="Helical" evidence="1">
    <location>
        <begin position="158"/>
        <end position="181"/>
    </location>
</feature>
<proteinExistence type="predicted"/>
<protein>
    <submittedName>
        <fullName evidence="2">Uncharacterized protein</fullName>
    </submittedName>
</protein>
<reference evidence="2" key="1">
    <citation type="submission" date="2021-01" db="EMBL/GenBank/DDBJ databases">
        <title>Adiantum capillus-veneris genome.</title>
        <authorList>
            <person name="Fang Y."/>
            <person name="Liao Q."/>
        </authorList>
    </citation>
    <scope>NUCLEOTIDE SEQUENCE</scope>
    <source>
        <strain evidence="2">H3</strain>
        <tissue evidence="2">Leaf</tissue>
    </source>
</reference>
<keyword evidence="1" id="KW-0812">Transmembrane</keyword>
<name>A0A9D4UQ79_ADICA</name>
<keyword evidence="3" id="KW-1185">Reference proteome</keyword>
<evidence type="ECO:0000313" key="2">
    <source>
        <dbReference type="EMBL" id="KAI5071837.1"/>
    </source>
</evidence>
<dbReference type="AlphaFoldDB" id="A0A9D4UQ79"/>
<feature type="transmembrane region" description="Helical" evidence="1">
    <location>
        <begin position="126"/>
        <end position="146"/>
    </location>
</feature>
<sequence>MQQLRSFALPTPPMDVHDYGHLHDHLLRGISPRLLTFFILAMAPLSGFLRPPTPIKFSPSHPSASSSPHSHSLQIFFFFNSLALMSCIAGLTVSITHFLSAQQNPNNRYAPIGLQRKRLAEGLSKTAGGVACLVMVCVWLVAAYLFAGLTVAGESKSLQYAVVVPSLLGSLLLFEALLFLIRHFFRWWASFMPDRHLWRAIQQHTVFGSFLAKFI</sequence>
<dbReference type="OrthoDB" id="1899813at2759"/>
<keyword evidence="1" id="KW-0472">Membrane</keyword>
<organism evidence="2 3">
    <name type="scientific">Adiantum capillus-veneris</name>
    <name type="common">Maidenhair fern</name>
    <dbReference type="NCBI Taxonomy" id="13818"/>
    <lineage>
        <taxon>Eukaryota</taxon>
        <taxon>Viridiplantae</taxon>
        <taxon>Streptophyta</taxon>
        <taxon>Embryophyta</taxon>
        <taxon>Tracheophyta</taxon>
        <taxon>Polypodiopsida</taxon>
        <taxon>Polypodiidae</taxon>
        <taxon>Polypodiales</taxon>
        <taxon>Pteridineae</taxon>
        <taxon>Pteridaceae</taxon>
        <taxon>Vittarioideae</taxon>
        <taxon>Adiantum</taxon>
    </lineage>
</organism>
<feature type="transmembrane region" description="Helical" evidence="1">
    <location>
        <begin position="73"/>
        <end position="99"/>
    </location>
</feature>
<dbReference type="EMBL" id="JABFUD020000013">
    <property type="protein sequence ID" value="KAI5071837.1"/>
    <property type="molecule type" value="Genomic_DNA"/>
</dbReference>